<protein>
    <submittedName>
        <fullName evidence="2">Sulfite oxidase-like oxidoreductase</fullName>
    </submittedName>
</protein>
<evidence type="ECO:0000259" key="1">
    <source>
        <dbReference type="Pfam" id="PF00174"/>
    </source>
</evidence>
<gene>
    <name evidence="2" type="ORF">EZH22_06600</name>
</gene>
<dbReference type="InterPro" id="IPR036374">
    <property type="entry name" value="OxRdtase_Mopterin-bd_sf"/>
</dbReference>
<evidence type="ECO:0000313" key="3">
    <source>
        <dbReference type="Proteomes" id="UP000596427"/>
    </source>
</evidence>
<dbReference type="CDD" id="cd02109">
    <property type="entry name" value="arch_bact_SO_family_Moco"/>
    <property type="match status" value="1"/>
</dbReference>
<dbReference type="PANTHER" id="PTHR43032">
    <property type="entry name" value="PROTEIN-METHIONINE-SULFOXIDE REDUCTASE"/>
    <property type="match status" value="1"/>
</dbReference>
<feature type="domain" description="Oxidoreductase molybdopterin-binding" evidence="1">
    <location>
        <begin position="88"/>
        <end position="231"/>
    </location>
</feature>
<dbReference type="Gene3D" id="3.90.420.10">
    <property type="entry name" value="Oxidoreductase, molybdopterin-binding domain"/>
    <property type="match status" value="1"/>
</dbReference>
<dbReference type="InterPro" id="IPR000572">
    <property type="entry name" value="OxRdtase_Mopterin-bd_dom"/>
</dbReference>
<dbReference type="SUPFAM" id="SSF56524">
    <property type="entry name" value="Oxidoreductase molybdopterin-binding domain"/>
    <property type="match status" value="1"/>
</dbReference>
<dbReference type="AlphaFoldDB" id="A0A974PRF8"/>
<dbReference type="EMBL" id="CP063362">
    <property type="protein sequence ID" value="QRG08014.1"/>
    <property type="molecule type" value="Genomic_DNA"/>
</dbReference>
<sequence length="251" mass="28456">MPSWSLPLARVRSPPSFFWSCPAVNEKTSETPRDDALPPDTKLTATKKRWAEEGRFLTGRVARSDAQRLPPGQHLVKDWPVLDLGLSPMVTPQRFRLDVSGAVETALSLSWDEFLALPQTRNVSDIHCVTTWSRYDNAFEGVSTRDLIERVKPAPHAVAVMLHSYDGYSTNLLLEDFAAEDALIAHSWEGAPLTREHGGPARLVVPHLYFWKSAKWLKGIEFIARDTAGFWEERGYHMRGDPWAEQRYSDD</sequence>
<organism evidence="2 3">
    <name type="scientific">Xanthobacter dioxanivorans</name>
    <dbReference type="NCBI Taxonomy" id="2528964"/>
    <lineage>
        <taxon>Bacteria</taxon>
        <taxon>Pseudomonadati</taxon>
        <taxon>Pseudomonadota</taxon>
        <taxon>Alphaproteobacteria</taxon>
        <taxon>Hyphomicrobiales</taxon>
        <taxon>Xanthobacteraceae</taxon>
        <taxon>Xanthobacter</taxon>
    </lineage>
</organism>
<dbReference type="Proteomes" id="UP000596427">
    <property type="component" value="Chromosome"/>
</dbReference>
<dbReference type="KEGG" id="xdi:EZH22_06600"/>
<accession>A0A974PRF8</accession>
<reference evidence="2 3" key="1">
    <citation type="submission" date="2020-10" db="EMBL/GenBank/DDBJ databases">
        <title>Degradation of 1,4-Dioxane by Xanthobacter sp. YN2, via a Novel Group-2 Soluble Di-Iron Monooxygenase.</title>
        <authorList>
            <person name="Ma F."/>
            <person name="Wang Y."/>
            <person name="Yang J."/>
            <person name="Guo H."/>
            <person name="Su D."/>
            <person name="Yu L."/>
        </authorList>
    </citation>
    <scope>NUCLEOTIDE SEQUENCE [LARGE SCALE GENOMIC DNA]</scope>
    <source>
        <strain evidence="2 3">YN2</strain>
    </source>
</reference>
<dbReference type="Pfam" id="PF00174">
    <property type="entry name" value="Oxidored_molyb"/>
    <property type="match status" value="1"/>
</dbReference>
<name>A0A974PRF8_9HYPH</name>
<dbReference type="PANTHER" id="PTHR43032:SF4">
    <property type="entry name" value="OXIDOREDUCTASE MOLYBDOPTERIN-BINDING DOMAIN-CONTAINING PROTEIN"/>
    <property type="match status" value="1"/>
</dbReference>
<evidence type="ECO:0000313" key="2">
    <source>
        <dbReference type="EMBL" id="QRG08014.1"/>
    </source>
</evidence>
<proteinExistence type="predicted"/>
<keyword evidence="3" id="KW-1185">Reference proteome</keyword>